<evidence type="ECO:0000256" key="4">
    <source>
        <dbReference type="ARBA" id="ARBA00023002"/>
    </source>
</evidence>
<dbReference type="Pfam" id="PF14759">
    <property type="entry name" value="Reductase_C"/>
    <property type="match status" value="1"/>
</dbReference>
<dbReference type="RefSeq" id="WP_344595308.1">
    <property type="nucleotide sequence ID" value="NZ_BAAARW010000030.1"/>
</dbReference>
<dbReference type="Proteomes" id="UP001501231">
    <property type="component" value="Unassembled WGS sequence"/>
</dbReference>
<dbReference type="InterPro" id="IPR036188">
    <property type="entry name" value="FAD/NAD-bd_sf"/>
</dbReference>
<evidence type="ECO:0000256" key="2">
    <source>
        <dbReference type="ARBA" id="ARBA00022630"/>
    </source>
</evidence>
<dbReference type="InterPro" id="IPR016156">
    <property type="entry name" value="FAD/NAD-linked_Rdtase_dimer_sf"/>
</dbReference>
<accession>A0ABP5X8U3</accession>
<dbReference type="Gene3D" id="3.30.390.30">
    <property type="match status" value="1"/>
</dbReference>
<organism evidence="7 8">
    <name type="scientific">Actinomadura vinacea</name>
    <dbReference type="NCBI Taxonomy" id="115336"/>
    <lineage>
        <taxon>Bacteria</taxon>
        <taxon>Bacillati</taxon>
        <taxon>Actinomycetota</taxon>
        <taxon>Actinomycetes</taxon>
        <taxon>Streptosporangiales</taxon>
        <taxon>Thermomonosporaceae</taxon>
        <taxon>Actinomadura</taxon>
    </lineage>
</organism>
<dbReference type="EMBL" id="BAAARW010000030">
    <property type="protein sequence ID" value="GAA2445494.1"/>
    <property type="molecule type" value="Genomic_DNA"/>
</dbReference>
<dbReference type="InterPro" id="IPR023753">
    <property type="entry name" value="FAD/NAD-binding_dom"/>
</dbReference>
<dbReference type="InterPro" id="IPR028202">
    <property type="entry name" value="Reductase_C"/>
</dbReference>
<dbReference type="PRINTS" id="PR00469">
    <property type="entry name" value="PNDRDTASEII"/>
</dbReference>
<keyword evidence="8" id="KW-1185">Reference proteome</keyword>
<keyword evidence="2" id="KW-0285">Flavoprotein</keyword>
<evidence type="ECO:0000313" key="7">
    <source>
        <dbReference type="EMBL" id="GAA2445494.1"/>
    </source>
</evidence>
<evidence type="ECO:0000256" key="1">
    <source>
        <dbReference type="ARBA" id="ARBA00001974"/>
    </source>
</evidence>
<sequence>MRTFDRLVVVGASLAGLRAAQALRDEGHTGGLTVIGAEPHLPYNRPPLSKSVLTGDDDVALPGDGELDAEWLLGRSAVGLDTARGSVTLDNGTKVAYDGLVIATGARPRRLAEADMSLAGVHLLRTIDDAVSLRKALAEGPRRVAVIGGGIIGGEVGSTLRAMGIEVTLIDAAPFPMAGPLGDTVGAWLADRHSHHGVDLISGARAAALEGDGRVRAVRLSDGRSVPADLVVAGLGVLPNTEWLDGSGLRVDGGVLTDAALFVQGGTDDGAANVVAAGDVARWPHAVFDDEYVRVEHWANANEQGAAAARNLLRGPREAVPFAEVHSLGTRVHGARVQWAGLPRLADDAVVVAGSPEEEKFAIGFGRGGTLVGAVAVNWPKELIRMRRAIAARQPLSAAAA</sequence>
<evidence type="ECO:0000256" key="3">
    <source>
        <dbReference type="ARBA" id="ARBA00022827"/>
    </source>
</evidence>
<comment type="caution">
    <text evidence="7">The sequence shown here is derived from an EMBL/GenBank/DDBJ whole genome shotgun (WGS) entry which is preliminary data.</text>
</comment>
<protein>
    <submittedName>
        <fullName evidence="7">FAD-dependent oxidoreductase</fullName>
    </submittedName>
</protein>
<reference evidence="8" key="1">
    <citation type="journal article" date="2019" name="Int. J. Syst. Evol. Microbiol.">
        <title>The Global Catalogue of Microorganisms (GCM) 10K type strain sequencing project: providing services to taxonomists for standard genome sequencing and annotation.</title>
        <authorList>
            <consortium name="The Broad Institute Genomics Platform"/>
            <consortium name="The Broad Institute Genome Sequencing Center for Infectious Disease"/>
            <person name="Wu L."/>
            <person name="Ma J."/>
        </authorList>
    </citation>
    <scope>NUCLEOTIDE SEQUENCE [LARGE SCALE GENOMIC DNA]</scope>
    <source>
        <strain evidence="8">JCM 3325</strain>
    </source>
</reference>
<feature type="domain" description="Reductase C-terminal" evidence="6">
    <location>
        <begin position="333"/>
        <end position="400"/>
    </location>
</feature>
<dbReference type="InterPro" id="IPR050446">
    <property type="entry name" value="FAD-oxidoreductase/Apoptosis"/>
</dbReference>
<dbReference type="PRINTS" id="PR00368">
    <property type="entry name" value="FADPNR"/>
</dbReference>
<keyword evidence="4" id="KW-0560">Oxidoreductase</keyword>
<proteinExistence type="predicted"/>
<evidence type="ECO:0000259" key="5">
    <source>
        <dbReference type="Pfam" id="PF07992"/>
    </source>
</evidence>
<dbReference type="PANTHER" id="PTHR43557">
    <property type="entry name" value="APOPTOSIS-INDUCING FACTOR 1"/>
    <property type="match status" value="1"/>
</dbReference>
<name>A0ABP5X8U3_9ACTN</name>
<keyword evidence="3" id="KW-0274">FAD</keyword>
<dbReference type="Gene3D" id="3.50.50.60">
    <property type="entry name" value="FAD/NAD(P)-binding domain"/>
    <property type="match status" value="2"/>
</dbReference>
<dbReference type="SUPFAM" id="SSF55424">
    <property type="entry name" value="FAD/NAD-linked reductases, dimerisation (C-terminal) domain"/>
    <property type="match status" value="1"/>
</dbReference>
<dbReference type="Pfam" id="PF07992">
    <property type="entry name" value="Pyr_redox_2"/>
    <property type="match status" value="1"/>
</dbReference>
<feature type="domain" description="FAD/NAD(P)-binding" evidence="5">
    <location>
        <begin position="6"/>
        <end position="305"/>
    </location>
</feature>
<dbReference type="SUPFAM" id="SSF51905">
    <property type="entry name" value="FAD/NAD(P)-binding domain"/>
    <property type="match status" value="2"/>
</dbReference>
<evidence type="ECO:0000313" key="8">
    <source>
        <dbReference type="Proteomes" id="UP001501231"/>
    </source>
</evidence>
<evidence type="ECO:0000259" key="6">
    <source>
        <dbReference type="Pfam" id="PF14759"/>
    </source>
</evidence>
<dbReference type="PANTHER" id="PTHR43557:SF2">
    <property type="entry name" value="RIESKE DOMAIN-CONTAINING PROTEIN-RELATED"/>
    <property type="match status" value="1"/>
</dbReference>
<gene>
    <name evidence="7" type="ORF">GCM10010191_73000</name>
</gene>
<comment type="cofactor">
    <cofactor evidence="1">
        <name>FAD</name>
        <dbReference type="ChEBI" id="CHEBI:57692"/>
    </cofactor>
</comment>